<accession>A0AAV2FW93</accession>
<reference evidence="1 2" key="1">
    <citation type="submission" date="2024-04" db="EMBL/GenBank/DDBJ databases">
        <authorList>
            <person name="Fracassetti M."/>
        </authorList>
    </citation>
    <scope>NUCLEOTIDE SEQUENCE [LARGE SCALE GENOMIC DNA]</scope>
</reference>
<dbReference type="AlphaFoldDB" id="A0AAV2FW93"/>
<protein>
    <submittedName>
        <fullName evidence="1">Uncharacterized protein</fullName>
    </submittedName>
</protein>
<name>A0AAV2FW93_9ROSI</name>
<sequence>MKDRFPPKLWLSRAHILGGVGQCNRAHGPGGAEIGSGLLQPNHAFRAQEAQSILRAMPSFDLTGPRSVDGRS</sequence>
<dbReference type="EMBL" id="OZ034820">
    <property type="protein sequence ID" value="CAL1402600.1"/>
    <property type="molecule type" value="Genomic_DNA"/>
</dbReference>
<gene>
    <name evidence="1" type="ORF">LTRI10_LOCUS42587</name>
</gene>
<evidence type="ECO:0000313" key="1">
    <source>
        <dbReference type="EMBL" id="CAL1402600.1"/>
    </source>
</evidence>
<keyword evidence="2" id="KW-1185">Reference proteome</keyword>
<proteinExistence type="predicted"/>
<organism evidence="1 2">
    <name type="scientific">Linum trigynum</name>
    <dbReference type="NCBI Taxonomy" id="586398"/>
    <lineage>
        <taxon>Eukaryota</taxon>
        <taxon>Viridiplantae</taxon>
        <taxon>Streptophyta</taxon>
        <taxon>Embryophyta</taxon>
        <taxon>Tracheophyta</taxon>
        <taxon>Spermatophyta</taxon>
        <taxon>Magnoliopsida</taxon>
        <taxon>eudicotyledons</taxon>
        <taxon>Gunneridae</taxon>
        <taxon>Pentapetalae</taxon>
        <taxon>rosids</taxon>
        <taxon>fabids</taxon>
        <taxon>Malpighiales</taxon>
        <taxon>Linaceae</taxon>
        <taxon>Linum</taxon>
    </lineage>
</organism>
<dbReference type="Proteomes" id="UP001497516">
    <property type="component" value="Chromosome 7"/>
</dbReference>
<evidence type="ECO:0000313" key="2">
    <source>
        <dbReference type="Proteomes" id="UP001497516"/>
    </source>
</evidence>